<evidence type="ECO:0000313" key="1">
    <source>
        <dbReference type="EMBL" id="GMH74407.1"/>
    </source>
</evidence>
<evidence type="ECO:0000313" key="2">
    <source>
        <dbReference type="Proteomes" id="UP001162640"/>
    </source>
</evidence>
<protein>
    <submittedName>
        <fullName evidence="1">Uncharacterized protein</fullName>
    </submittedName>
</protein>
<dbReference type="EMBL" id="BLQM01000195">
    <property type="protein sequence ID" value="GMH74407.1"/>
    <property type="molecule type" value="Genomic_DNA"/>
</dbReference>
<proteinExistence type="predicted"/>
<comment type="caution">
    <text evidence="1">The sequence shown here is derived from an EMBL/GenBank/DDBJ whole genome shotgun (WGS) entry which is preliminary data.</text>
</comment>
<accession>A0A9W7ARX2</accession>
<gene>
    <name evidence="1" type="ORF">TL16_g06459</name>
</gene>
<organism evidence="1 2">
    <name type="scientific">Triparma laevis f. inornata</name>
    <dbReference type="NCBI Taxonomy" id="1714386"/>
    <lineage>
        <taxon>Eukaryota</taxon>
        <taxon>Sar</taxon>
        <taxon>Stramenopiles</taxon>
        <taxon>Ochrophyta</taxon>
        <taxon>Bolidophyceae</taxon>
        <taxon>Parmales</taxon>
        <taxon>Triparmaceae</taxon>
        <taxon>Triparma</taxon>
    </lineage>
</organism>
<reference evidence="2" key="1">
    <citation type="journal article" date="2023" name="Commun. Biol.">
        <title>Genome analysis of Parmales, the sister group of diatoms, reveals the evolutionary specialization of diatoms from phago-mixotrophs to photoautotrophs.</title>
        <authorList>
            <person name="Ban H."/>
            <person name="Sato S."/>
            <person name="Yoshikawa S."/>
            <person name="Yamada K."/>
            <person name="Nakamura Y."/>
            <person name="Ichinomiya M."/>
            <person name="Sato N."/>
            <person name="Blanc-Mathieu R."/>
            <person name="Endo H."/>
            <person name="Kuwata A."/>
            <person name="Ogata H."/>
        </authorList>
    </citation>
    <scope>NUCLEOTIDE SEQUENCE [LARGE SCALE GENOMIC DNA]</scope>
</reference>
<sequence length="179" mass="20513">METRKKTQKLQQALFEAVEDSLPSSTTHFLSLKTFATEQTERLGRIIKIVMNRYATTDPNRYVHVADIDNFKSDIDQITPKKYQSQSIERQVEALLLKAVWKEKLFQTLINDLVSAFNTATNIEEICSKFESDEEETTSFTKGNQELHPQTFYLEDESKSIVIAKFGPPKSADRAAVKM</sequence>
<name>A0A9W7ARX2_9STRA</name>
<dbReference type="Proteomes" id="UP001162640">
    <property type="component" value="Unassembled WGS sequence"/>
</dbReference>
<dbReference type="AlphaFoldDB" id="A0A9W7ARX2"/>